<feature type="compositionally biased region" description="Low complexity" evidence="6">
    <location>
        <begin position="33"/>
        <end position="47"/>
    </location>
</feature>
<evidence type="ECO:0000259" key="7">
    <source>
        <dbReference type="PROSITE" id="PS50893"/>
    </source>
</evidence>
<evidence type="ECO:0000256" key="5">
    <source>
        <dbReference type="ARBA" id="ARBA00023251"/>
    </source>
</evidence>
<sequence>MSSEHARPGGSTEPGADLPGARGDDEGERMPETAETATEQTAPAARPAAKRTQPKTAAAAAGSSTRTPTPRKRTTTAKTRAAKPAAEAAPVAETAPPVVETAPPVVETAPVVDTRPSVLTVHGVSKRYGSVVAVDGVSLDVREGSFYGIVGPNGAGKTTTLSIITGLLRPDEGRIVVHGVDVWTEPVRAKHVIGVLPDKLRLFDRLTGAQFLHYAGTLRGLSAKTVHARTADLAKAFGIDDALDRLVADYSAGMTKKIALAAAMIHSPRLLVLDEPFESVDPVSAANVVDILQRYTAAGGTVVLSSHGMDMIERVCDSVAIIVRGQVLAAGTIDEVRGEQTLEERFVDLAGGRKAAEGMEWLHSFSD</sequence>
<comment type="caution">
    <text evidence="8">The sequence shown here is derived from an EMBL/GenBank/DDBJ whole genome shotgun (WGS) entry which is preliminary data.</text>
</comment>
<keyword evidence="2" id="KW-0813">Transport</keyword>
<evidence type="ECO:0000256" key="4">
    <source>
        <dbReference type="ARBA" id="ARBA00022840"/>
    </source>
</evidence>
<dbReference type="SUPFAM" id="SSF52540">
    <property type="entry name" value="P-loop containing nucleoside triphosphate hydrolases"/>
    <property type="match status" value="1"/>
</dbReference>
<feature type="compositionally biased region" description="Low complexity" evidence="6">
    <location>
        <begin position="76"/>
        <end position="96"/>
    </location>
</feature>
<dbReference type="Pfam" id="PF00005">
    <property type="entry name" value="ABC_tran"/>
    <property type="match status" value="1"/>
</dbReference>
<keyword evidence="3" id="KW-0547">Nucleotide-binding</keyword>
<name>A0A853CWB8_9MICO</name>
<protein>
    <submittedName>
        <fullName evidence="8">ABC-2 type transport system ATP-binding protein</fullName>
    </submittedName>
</protein>
<dbReference type="SMART" id="SM00382">
    <property type="entry name" value="AAA"/>
    <property type="match status" value="1"/>
</dbReference>
<feature type="compositionally biased region" description="Basic and acidic residues" evidence="6">
    <location>
        <begin position="22"/>
        <end position="32"/>
    </location>
</feature>
<dbReference type="InterPro" id="IPR027417">
    <property type="entry name" value="P-loop_NTPase"/>
</dbReference>
<dbReference type="GO" id="GO:0016887">
    <property type="term" value="F:ATP hydrolysis activity"/>
    <property type="evidence" value="ECO:0007669"/>
    <property type="project" value="InterPro"/>
</dbReference>
<evidence type="ECO:0000256" key="1">
    <source>
        <dbReference type="ARBA" id="ARBA00004202"/>
    </source>
</evidence>
<dbReference type="InterPro" id="IPR003439">
    <property type="entry name" value="ABC_transporter-like_ATP-bd"/>
</dbReference>
<accession>A0A853CWB8</accession>
<evidence type="ECO:0000256" key="3">
    <source>
        <dbReference type="ARBA" id="ARBA00022741"/>
    </source>
</evidence>
<dbReference type="PANTHER" id="PTHR42711:SF19">
    <property type="entry name" value="DOXORUBICIN RESISTANCE ATP-BINDING PROTEIN DRRA"/>
    <property type="match status" value="1"/>
</dbReference>
<dbReference type="AlphaFoldDB" id="A0A853CWB8"/>
<comment type="subcellular location">
    <subcellularLocation>
        <location evidence="1">Cell membrane</location>
        <topology evidence="1">Peripheral membrane protein</topology>
    </subcellularLocation>
</comment>
<proteinExistence type="predicted"/>
<evidence type="ECO:0000313" key="8">
    <source>
        <dbReference type="EMBL" id="NYJ24559.1"/>
    </source>
</evidence>
<dbReference type="InterPro" id="IPR050763">
    <property type="entry name" value="ABC_transporter_ATP-binding"/>
</dbReference>
<reference evidence="8 9" key="1">
    <citation type="submission" date="2020-07" db="EMBL/GenBank/DDBJ databases">
        <title>Sequencing the genomes of 1000 actinobacteria strains.</title>
        <authorList>
            <person name="Klenk H.-P."/>
        </authorList>
    </citation>
    <scope>NUCLEOTIDE SEQUENCE [LARGE SCALE GENOMIC DNA]</scope>
    <source>
        <strain evidence="8 9">DSM 15165</strain>
    </source>
</reference>
<dbReference type="InterPro" id="IPR003593">
    <property type="entry name" value="AAA+_ATPase"/>
</dbReference>
<dbReference type="Gene3D" id="3.40.50.300">
    <property type="entry name" value="P-loop containing nucleotide triphosphate hydrolases"/>
    <property type="match status" value="1"/>
</dbReference>
<evidence type="ECO:0000256" key="2">
    <source>
        <dbReference type="ARBA" id="ARBA00022448"/>
    </source>
</evidence>
<dbReference type="PROSITE" id="PS50893">
    <property type="entry name" value="ABC_TRANSPORTER_2"/>
    <property type="match status" value="1"/>
</dbReference>
<dbReference type="GO" id="GO:0005886">
    <property type="term" value="C:plasma membrane"/>
    <property type="evidence" value="ECO:0007669"/>
    <property type="project" value="UniProtKB-SubCell"/>
</dbReference>
<feature type="region of interest" description="Disordered" evidence="6">
    <location>
        <begin position="1"/>
        <end position="96"/>
    </location>
</feature>
<dbReference type="GO" id="GO:0046677">
    <property type="term" value="P:response to antibiotic"/>
    <property type="evidence" value="ECO:0007669"/>
    <property type="project" value="UniProtKB-KW"/>
</dbReference>
<evidence type="ECO:0000256" key="6">
    <source>
        <dbReference type="SAM" id="MobiDB-lite"/>
    </source>
</evidence>
<organism evidence="8 9">
    <name type="scientific">Leifsonia shinshuensis</name>
    <dbReference type="NCBI Taxonomy" id="150026"/>
    <lineage>
        <taxon>Bacteria</taxon>
        <taxon>Bacillati</taxon>
        <taxon>Actinomycetota</taxon>
        <taxon>Actinomycetes</taxon>
        <taxon>Micrococcales</taxon>
        <taxon>Microbacteriaceae</taxon>
        <taxon>Leifsonia</taxon>
    </lineage>
</organism>
<dbReference type="PANTHER" id="PTHR42711">
    <property type="entry name" value="ABC TRANSPORTER ATP-BINDING PROTEIN"/>
    <property type="match status" value="1"/>
</dbReference>
<gene>
    <name evidence="8" type="ORF">HNR13_002846</name>
</gene>
<dbReference type="EMBL" id="JACCFL010000001">
    <property type="protein sequence ID" value="NYJ24559.1"/>
    <property type="molecule type" value="Genomic_DNA"/>
</dbReference>
<feature type="domain" description="ABC transporter" evidence="7">
    <location>
        <begin position="119"/>
        <end position="349"/>
    </location>
</feature>
<dbReference type="Proteomes" id="UP000578352">
    <property type="component" value="Unassembled WGS sequence"/>
</dbReference>
<keyword evidence="5" id="KW-0046">Antibiotic resistance</keyword>
<keyword evidence="4 8" id="KW-0067">ATP-binding</keyword>
<feature type="compositionally biased region" description="Low complexity" evidence="6">
    <location>
        <begin position="54"/>
        <end position="68"/>
    </location>
</feature>
<dbReference type="CDD" id="cd03230">
    <property type="entry name" value="ABC_DR_subfamily_A"/>
    <property type="match status" value="1"/>
</dbReference>
<evidence type="ECO:0000313" key="9">
    <source>
        <dbReference type="Proteomes" id="UP000578352"/>
    </source>
</evidence>
<dbReference type="GO" id="GO:0005524">
    <property type="term" value="F:ATP binding"/>
    <property type="evidence" value="ECO:0007669"/>
    <property type="project" value="UniProtKB-KW"/>
</dbReference>